<organism evidence="2 3">
    <name type="scientific">Lophiotrema nucula</name>
    <dbReference type="NCBI Taxonomy" id="690887"/>
    <lineage>
        <taxon>Eukaryota</taxon>
        <taxon>Fungi</taxon>
        <taxon>Dikarya</taxon>
        <taxon>Ascomycota</taxon>
        <taxon>Pezizomycotina</taxon>
        <taxon>Dothideomycetes</taxon>
        <taxon>Pleosporomycetidae</taxon>
        <taxon>Pleosporales</taxon>
        <taxon>Lophiotremataceae</taxon>
        <taxon>Lophiotrema</taxon>
    </lineage>
</organism>
<evidence type="ECO:0000259" key="1">
    <source>
        <dbReference type="PROSITE" id="PS50097"/>
    </source>
</evidence>
<evidence type="ECO:0000313" key="3">
    <source>
        <dbReference type="Proteomes" id="UP000799770"/>
    </source>
</evidence>
<keyword evidence="3" id="KW-1185">Reference proteome</keyword>
<dbReference type="PANTHER" id="PTHR47843">
    <property type="entry name" value="BTB DOMAIN-CONTAINING PROTEIN-RELATED"/>
    <property type="match status" value="1"/>
</dbReference>
<feature type="domain" description="BTB" evidence="1">
    <location>
        <begin position="17"/>
        <end position="87"/>
    </location>
</feature>
<dbReference type="AlphaFoldDB" id="A0A6A5ZRX5"/>
<accession>A0A6A5ZRX5</accession>
<name>A0A6A5ZRX5_9PLEO</name>
<dbReference type="InterPro" id="IPR011333">
    <property type="entry name" value="SKP1/BTB/POZ_sf"/>
</dbReference>
<reference evidence="2" key="1">
    <citation type="journal article" date="2020" name="Stud. Mycol.">
        <title>101 Dothideomycetes genomes: a test case for predicting lifestyles and emergence of pathogens.</title>
        <authorList>
            <person name="Haridas S."/>
            <person name="Albert R."/>
            <person name="Binder M."/>
            <person name="Bloem J."/>
            <person name="Labutti K."/>
            <person name="Salamov A."/>
            <person name="Andreopoulos B."/>
            <person name="Baker S."/>
            <person name="Barry K."/>
            <person name="Bills G."/>
            <person name="Bluhm B."/>
            <person name="Cannon C."/>
            <person name="Castanera R."/>
            <person name="Culley D."/>
            <person name="Daum C."/>
            <person name="Ezra D."/>
            <person name="Gonzalez J."/>
            <person name="Henrissat B."/>
            <person name="Kuo A."/>
            <person name="Liang C."/>
            <person name="Lipzen A."/>
            <person name="Lutzoni F."/>
            <person name="Magnuson J."/>
            <person name="Mondo S."/>
            <person name="Nolan M."/>
            <person name="Ohm R."/>
            <person name="Pangilinan J."/>
            <person name="Park H.-J."/>
            <person name="Ramirez L."/>
            <person name="Alfaro M."/>
            <person name="Sun H."/>
            <person name="Tritt A."/>
            <person name="Yoshinaga Y."/>
            <person name="Zwiers L.-H."/>
            <person name="Turgeon B."/>
            <person name="Goodwin S."/>
            <person name="Spatafora J."/>
            <person name="Crous P."/>
            <person name="Grigoriev I."/>
        </authorList>
    </citation>
    <scope>NUCLEOTIDE SEQUENCE</scope>
    <source>
        <strain evidence="2">CBS 627.86</strain>
    </source>
</reference>
<dbReference type="PROSITE" id="PS50097">
    <property type="entry name" value="BTB"/>
    <property type="match status" value="1"/>
</dbReference>
<protein>
    <recommendedName>
        <fullName evidence="1">BTB domain-containing protein</fullName>
    </recommendedName>
</protein>
<proteinExistence type="predicted"/>
<dbReference type="EMBL" id="ML977311">
    <property type="protein sequence ID" value="KAF2121996.1"/>
    <property type="molecule type" value="Genomic_DNA"/>
</dbReference>
<gene>
    <name evidence="2" type="ORF">BDV96DRAFT_640065</name>
</gene>
<dbReference type="Proteomes" id="UP000799770">
    <property type="component" value="Unassembled WGS sequence"/>
</dbReference>
<dbReference type="OrthoDB" id="1022638at2759"/>
<sequence length="221" mass="25020">MTGEVIVTTDRAFDFTQTMKLTVGEGEDQKSFIVHPGTIRRADFFRARLKKEWKQGDDHEIKLIEDNPATVELYLHLLYGGSIPVRAPGVKVGQDYNDEVKSLASVYVFAEKVGDVVARNIALEAIIDISNIPNPTTTKYPLPGVDTLNTIYNGTVEGNRARQLVIDLFAHRAKPDQLNSSRELPFDFLVELSRHLLNKSAQWKNSLPNPYQQKHVYREVQ</sequence>
<evidence type="ECO:0000313" key="2">
    <source>
        <dbReference type="EMBL" id="KAF2121996.1"/>
    </source>
</evidence>
<dbReference type="Gene3D" id="3.30.710.10">
    <property type="entry name" value="Potassium Channel Kv1.1, Chain A"/>
    <property type="match status" value="1"/>
</dbReference>
<dbReference type="PANTHER" id="PTHR47843:SF2">
    <property type="entry name" value="BTB DOMAIN-CONTAINING PROTEIN"/>
    <property type="match status" value="1"/>
</dbReference>
<dbReference type="InterPro" id="IPR000210">
    <property type="entry name" value="BTB/POZ_dom"/>
</dbReference>